<dbReference type="InterPro" id="IPR038050">
    <property type="entry name" value="Neuro_actylchol_rec"/>
</dbReference>
<protein>
    <submittedName>
        <fullName evidence="9">Neuronal acetylcholine receptor subunit alpha</fullName>
    </submittedName>
</protein>
<feature type="transmembrane region" description="Helical" evidence="6">
    <location>
        <begin position="342"/>
        <end position="364"/>
    </location>
</feature>
<dbReference type="AlphaFoldDB" id="A0A9N8E786"/>
<dbReference type="Gene3D" id="2.70.170.10">
    <property type="entry name" value="Neurotransmitter-gated ion-channel ligand-binding domain"/>
    <property type="match status" value="1"/>
</dbReference>
<keyword evidence="3 6" id="KW-1133">Transmembrane helix</keyword>
<evidence type="ECO:0000256" key="5">
    <source>
        <dbReference type="SAM" id="MobiDB-lite"/>
    </source>
</evidence>
<name>A0A9N8E786_9STRA</name>
<gene>
    <name evidence="9" type="ORF">SEMRO_755_G197650.1</name>
</gene>
<evidence type="ECO:0000256" key="6">
    <source>
        <dbReference type="SAM" id="Phobius"/>
    </source>
</evidence>
<keyword evidence="2 6" id="KW-0812">Transmembrane</keyword>
<dbReference type="EMBL" id="CAICTM010000754">
    <property type="protein sequence ID" value="CAB9516021.1"/>
    <property type="molecule type" value="Genomic_DNA"/>
</dbReference>
<feature type="domain" description="Neurotransmitter-gated ion-channel transmembrane" evidence="8">
    <location>
        <begin position="347"/>
        <end position="584"/>
    </location>
</feature>
<comment type="subcellular location">
    <subcellularLocation>
        <location evidence="1">Membrane</location>
        <topology evidence="1">Multi-pass membrane protein</topology>
    </subcellularLocation>
</comment>
<evidence type="ECO:0000259" key="8">
    <source>
        <dbReference type="Pfam" id="PF02932"/>
    </source>
</evidence>
<dbReference type="CDD" id="cd18989">
    <property type="entry name" value="LGIC_ECD_cation"/>
    <property type="match status" value="1"/>
</dbReference>
<dbReference type="Pfam" id="PF02932">
    <property type="entry name" value="Neur_chan_memb"/>
    <property type="match status" value="1"/>
</dbReference>
<dbReference type="InterPro" id="IPR006201">
    <property type="entry name" value="Neur_channel"/>
</dbReference>
<dbReference type="SUPFAM" id="SSF63712">
    <property type="entry name" value="Nicotinic receptor ligand binding domain-like"/>
    <property type="match status" value="1"/>
</dbReference>
<dbReference type="InterPro" id="IPR036719">
    <property type="entry name" value="Neuro-gated_channel_TM_sf"/>
</dbReference>
<accession>A0A9N8E786</accession>
<feature type="transmembrane region" description="Helical" evidence="6">
    <location>
        <begin position="376"/>
        <end position="396"/>
    </location>
</feature>
<feature type="domain" description="Neurotransmitter-gated ion-channel ligand-binding" evidence="7">
    <location>
        <begin position="132"/>
        <end position="295"/>
    </location>
</feature>
<dbReference type="GO" id="GO:0016020">
    <property type="term" value="C:membrane"/>
    <property type="evidence" value="ECO:0007669"/>
    <property type="project" value="UniProtKB-SubCell"/>
</dbReference>
<proteinExistence type="predicted"/>
<dbReference type="GO" id="GO:0004888">
    <property type="term" value="F:transmembrane signaling receptor activity"/>
    <property type="evidence" value="ECO:0007669"/>
    <property type="project" value="InterPro"/>
</dbReference>
<keyword evidence="9" id="KW-0675">Receptor</keyword>
<feature type="transmembrane region" description="Helical" evidence="6">
    <location>
        <begin position="408"/>
        <end position="429"/>
    </location>
</feature>
<feature type="compositionally biased region" description="Polar residues" evidence="5">
    <location>
        <begin position="463"/>
        <end position="486"/>
    </location>
</feature>
<keyword evidence="4 6" id="KW-0472">Membrane</keyword>
<dbReference type="Proteomes" id="UP001153069">
    <property type="component" value="Unassembled WGS sequence"/>
</dbReference>
<evidence type="ECO:0000256" key="2">
    <source>
        <dbReference type="ARBA" id="ARBA00022692"/>
    </source>
</evidence>
<comment type="caution">
    <text evidence="9">The sequence shown here is derived from an EMBL/GenBank/DDBJ whole genome shotgun (WGS) entry which is preliminary data.</text>
</comment>
<reference evidence="9" key="1">
    <citation type="submission" date="2020-06" db="EMBL/GenBank/DDBJ databases">
        <authorList>
            <consortium name="Plant Systems Biology data submission"/>
        </authorList>
    </citation>
    <scope>NUCLEOTIDE SEQUENCE</scope>
    <source>
        <strain evidence="9">D6</strain>
    </source>
</reference>
<dbReference type="SUPFAM" id="SSF90112">
    <property type="entry name" value="Neurotransmitter-gated ion-channel transmembrane pore"/>
    <property type="match status" value="1"/>
</dbReference>
<dbReference type="InterPro" id="IPR006029">
    <property type="entry name" value="Neurotrans-gated_channel_TM"/>
</dbReference>
<organism evidence="9 10">
    <name type="scientific">Seminavis robusta</name>
    <dbReference type="NCBI Taxonomy" id="568900"/>
    <lineage>
        <taxon>Eukaryota</taxon>
        <taxon>Sar</taxon>
        <taxon>Stramenopiles</taxon>
        <taxon>Ochrophyta</taxon>
        <taxon>Bacillariophyta</taxon>
        <taxon>Bacillariophyceae</taxon>
        <taxon>Bacillariophycidae</taxon>
        <taxon>Naviculales</taxon>
        <taxon>Naviculaceae</taxon>
        <taxon>Seminavis</taxon>
    </lineage>
</organism>
<dbReference type="InterPro" id="IPR006202">
    <property type="entry name" value="Neur_chan_lig-bd"/>
</dbReference>
<feature type="transmembrane region" description="Helical" evidence="6">
    <location>
        <begin position="567"/>
        <end position="590"/>
    </location>
</feature>
<dbReference type="Gene3D" id="1.20.58.390">
    <property type="entry name" value="Neurotransmitter-gated ion-channel transmembrane domain"/>
    <property type="match status" value="1"/>
</dbReference>
<dbReference type="Pfam" id="PF02931">
    <property type="entry name" value="Neur_chan_LBD"/>
    <property type="match status" value="1"/>
</dbReference>
<dbReference type="GO" id="GO:0005230">
    <property type="term" value="F:extracellular ligand-gated monoatomic ion channel activity"/>
    <property type="evidence" value="ECO:0007669"/>
    <property type="project" value="InterPro"/>
</dbReference>
<evidence type="ECO:0000313" key="9">
    <source>
        <dbReference type="EMBL" id="CAB9516021.1"/>
    </source>
</evidence>
<feature type="region of interest" description="Disordered" evidence="5">
    <location>
        <begin position="459"/>
        <end position="493"/>
    </location>
</feature>
<evidence type="ECO:0000256" key="1">
    <source>
        <dbReference type="ARBA" id="ARBA00004141"/>
    </source>
</evidence>
<evidence type="ECO:0000256" key="4">
    <source>
        <dbReference type="ARBA" id="ARBA00023136"/>
    </source>
</evidence>
<evidence type="ECO:0000256" key="3">
    <source>
        <dbReference type="ARBA" id="ARBA00022989"/>
    </source>
</evidence>
<dbReference type="PANTHER" id="PTHR18945">
    <property type="entry name" value="NEUROTRANSMITTER GATED ION CHANNEL"/>
    <property type="match status" value="1"/>
</dbReference>
<evidence type="ECO:0000259" key="7">
    <source>
        <dbReference type="Pfam" id="PF02931"/>
    </source>
</evidence>
<keyword evidence="10" id="KW-1185">Reference proteome</keyword>
<sequence length="610" mass="68875">MSVPEPPQRRKGAPIPHVPTRQNVEHRRIQAETHTSSITIPSDSVFGDVRSLQEEHNSSMCSICHDSTVIDDLVPFYLSSEEAGIPSNLTCGEWEQLAQSSLLRTDDDCDSWIRNFYSQCCEGSVPVYQCESNIRHQILEHYDPAVPPIVSPRSPIDVTVTLSPNAVEKIDVQTGTARIMMSLLMEWKDARLTWEPTEDTCAGSVALWAGYEKEKTEVWVPDIDMYNQVEGLQTMPDTLALVNSNGMVSWRRNGGVTVFCQFTGLSQIPFDMLGCQIIVGPWVRQSSNQIRYQLFNGTGLQVGPFEGTFNEYLPVPELSESGTAFGGGVMYFNLYYRRAQAYYVNNLLIPTVVLTYVSMGTYLLDLRVGERLSYGMALALVVVAQQIATGGMIPISNERLWIDKFIGWSFYWIILGLVESVAVGYLYFFRKDKAEKGESSPEQQQQQNPVYNDMKVVPETEEQGQSNGGPKSEFFSTRSRQPQQSTRGEDRSIVLNERNSTVVDCDNLASYLEEGMISGAGGGHAQDPLTSDHNNGTTQFATFKQQLQDHPSESWMYTVSLRRIDRFFFFFTLVTYTIFIIVMFASRPYWGRNLKNVWLHQGDASWDSDR</sequence>
<dbReference type="InterPro" id="IPR036734">
    <property type="entry name" value="Neur_chan_lig-bd_sf"/>
</dbReference>
<evidence type="ECO:0000313" key="10">
    <source>
        <dbReference type="Proteomes" id="UP001153069"/>
    </source>
</evidence>
<dbReference type="OrthoDB" id="192269at2759"/>